<protein>
    <submittedName>
        <fullName evidence="2">Uncharacterized protein</fullName>
    </submittedName>
</protein>
<evidence type="ECO:0000313" key="2">
    <source>
        <dbReference type="EMBL" id="GAA2395828.1"/>
    </source>
</evidence>
<dbReference type="RefSeq" id="WP_344620905.1">
    <property type="nucleotide sequence ID" value="NZ_BAAARV010000142.1"/>
</dbReference>
<organism evidence="2 3">
    <name type="scientific">Dactylosporangium salmoneum</name>
    <dbReference type="NCBI Taxonomy" id="53361"/>
    <lineage>
        <taxon>Bacteria</taxon>
        <taxon>Bacillati</taxon>
        <taxon>Actinomycetota</taxon>
        <taxon>Actinomycetes</taxon>
        <taxon>Micromonosporales</taxon>
        <taxon>Micromonosporaceae</taxon>
        <taxon>Dactylosporangium</taxon>
    </lineage>
</organism>
<gene>
    <name evidence="2" type="ORF">GCM10010170_111210</name>
</gene>
<feature type="transmembrane region" description="Helical" evidence="1">
    <location>
        <begin position="72"/>
        <end position="89"/>
    </location>
</feature>
<evidence type="ECO:0000256" key="1">
    <source>
        <dbReference type="SAM" id="Phobius"/>
    </source>
</evidence>
<proteinExistence type="predicted"/>
<dbReference type="Proteomes" id="UP001501444">
    <property type="component" value="Unassembled WGS sequence"/>
</dbReference>
<keyword evidence="1" id="KW-0472">Membrane</keyword>
<accession>A0ABP5V7E1</accession>
<dbReference type="EMBL" id="BAAARV010000142">
    <property type="protein sequence ID" value="GAA2395828.1"/>
    <property type="molecule type" value="Genomic_DNA"/>
</dbReference>
<reference evidence="3" key="1">
    <citation type="journal article" date="2019" name="Int. J. Syst. Evol. Microbiol.">
        <title>The Global Catalogue of Microorganisms (GCM) 10K type strain sequencing project: providing services to taxonomists for standard genome sequencing and annotation.</title>
        <authorList>
            <consortium name="The Broad Institute Genomics Platform"/>
            <consortium name="The Broad Institute Genome Sequencing Center for Infectious Disease"/>
            <person name="Wu L."/>
            <person name="Ma J."/>
        </authorList>
    </citation>
    <scope>NUCLEOTIDE SEQUENCE [LARGE SCALE GENOMIC DNA]</scope>
    <source>
        <strain evidence="3">JCM 3272</strain>
    </source>
</reference>
<evidence type="ECO:0000313" key="3">
    <source>
        <dbReference type="Proteomes" id="UP001501444"/>
    </source>
</evidence>
<comment type="caution">
    <text evidence="2">The sequence shown here is derived from an EMBL/GenBank/DDBJ whole genome shotgun (WGS) entry which is preliminary data.</text>
</comment>
<sequence>MPLTVLLALVAGFFAGNGLPYFLQGSLGEGRNPSPFPDHPAVSVATGLGCFLIAGAAWHFADVPAHPWPGRLAAALGLLIVGLIHARTWRDPDPWGKRTRNA</sequence>
<feature type="transmembrane region" description="Helical" evidence="1">
    <location>
        <begin position="42"/>
        <end position="60"/>
    </location>
</feature>
<keyword evidence="1" id="KW-1133">Transmembrane helix</keyword>
<keyword evidence="3" id="KW-1185">Reference proteome</keyword>
<keyword evidence="1" id="KW-0812">Transmembrane</keyword>
<name>A0ABP5V7E1_9ACTN</name>